<dbReference type="InterPro" id="IPR008271">
    <property type="entry name" value="Ser/Thr_kinase_AS"/>
</dbReference>
<dbReference type="AlphaFoldDB" id="A0A6A5WJA1"/>
<feature type="compositionally biased region" description="Acidic residues" evidence="9">
    <location>
        <begin position="782"/>
        <end position="795"/>
    </location>
</feature>
<evidence type="ECO:0000256" key="5">
    <source>
        <dbReference type="ARBA" id="ARBA00022777"/>
    </source>
</evidence>
<gene>
    <name evidence="11" type="ORF">P154DRAFT_619207</name>
</gene>
<dbReference type="GO" id="GO:0005634">
    <property type="term" value="C:nucleus"/>
    <property type="evidence" value="ECO:0007669"/>
    <property type="project" value="TreeGrafter"/>
</dbReference>
<accession>A0A6A5WJA1</accession>
<evidence type="ECO:0000256" key="7">
    <source>
        <dbReference type="ARBA" id="ARBA00047899"/>
    </source>
</evidence>
<dbReference type="PROSITE" id="PS50011">
    <property type="entry name" value="PROTEIN_KINASE_DOM"/>
    <property type="match status" value="1"/>
</dbReference>
<dbReference type="EMBL" id="ML977582">
    <property type="protein sequence ID" value="KAF2001517.1"/>
    <property type="molecule type" value="Genomic_DNA"/>
</dbReference>
<dbReference type="EC" id="2.7.11.1" evidence="1"/>
<keyword evidence="2" id="KW-0723">Serine/threonine-protein kinase</keyword>
<keyword evidence="3" id="KW-0808">Transferase</keyword>
<dbReference type="PROSITE" id="PS00108">
    <property type="entry name" value="PROTEIN_KINASE_ST"/>
    <property type="match status" value="1"/>
</dbReference>
<evidence type="ECO:0000259" key="10">
    <source>
        <dbReference type="PROSITE" id="PS50011"/>
    </source>
</evidence>
<dbReference type="SUPFAM" id="SSF56112">
    <property type="entry name" value="Protein kinase-like (PK-like)"/>
    <property type="match status" value="1"/>
</dbReference>
<dbReference type="InterPro" id="IPR000719">
    <property type="entry name" value="Prot_kinase_dom"/>
</dbReference>
<keyword evidence="12" id="KW-1185">Reference proteome</keyword>
<feature type="region of interest" description="Disordered" evidence="9">
    <location>
        <begin position="593"/>
        <end position="625"/>
    </location>
</feature>
<evidence type="ECO:0000256" key="9">
    <source>
        <dbReference type="SAM" id="MobiDB-lite"/>
    </source>
</evidence>
<evidence type="ECO:0000256" key="8">
    <source>
        <dbReference type="ARBA" id="ARBA00048679"/>
    </source>
</evidence>
<dbReference type="Pfam" id="PF00069">
    <property type="entry name" value="Pkinase"/>
    <property type="match status" value="1"/>
</dbReference>
<name>A0A6A5WJA1_9PLEO</name>
<feature type="domain" description="Protein kinase" evidence="10">
    <location>
        <begin position="373"/>
        <end position="709"/>
    </location>
</feature>
<feature type="compositionally biased region" description="Polar residues" evidence="9">
    <location>
        <begin position="41"/>
        <end position="50"/>
    </location>
</feature>
<dbReference type="InterPro" id="IPR011009">
    <property type="entry name" value="Kinase-like_dom_sf"/>
</dbReference>
<keyword evidence="4" id="KW-0547">Nucleotide-binding</keyword>
<dbReference type="Gene3D" id="1.10.510.10">
    <property type="entry name" value="Transferase(Phosphotransferase) domain 1"/>
    <property type="match status" value="1"/>
</dbReference>
<proteinExistence type="predicted"/>
<dbReference type="Proteomes" id="UP000799779">
    <property type="component" value="Unassembled WGS sequence"/>
</dbReference>
<sequence>MPPKRNLKTSTGTKWKDCPVRVVHDGGGPDEGRGVEPPPSTENVQQSPVEQNELEQNNDRALGTQEIIRIYRWGKEEVDVFMEHFPNVVEPDRMIRELFQPYVFGHRLQNALDINRIGPRTTKEIGRQFFEDDHTEVQVHIDFATNYTIFLDYSEEVEPESDEFLVDIYGIFGKIEDFRDKLSHNETKRDFEQFVIGVQLDRLRRLDTLCSHAGLLRLWSILPEDKKNQAIAIAANHPDPRSQEEADAAHIFDLDNRNREYCQNLPYNEQENFRWLAIAIKDIFRGKAGTRFNPDRIVPAWEHYGPQTAQREEYIEYGKLQIDPRTQFIQLPDGRRPVPPPSVPASPPDAHVYREYTRQDATEPDIREVNQALHGIGRVGEWHFVKCIYVNPGHNLFKRTVHLFVRVSGNYNLEERLVVKIQGYTNLARMLRDSREYDIHHLLSVRGSDHIVDLYGRSVRARGHNLPPPEPRPPFLGYIYMQYAPFGDLMELADSYRSGQQSSTNMPEIFLWILLRGFAEALHTMRTGNLILPTEPMTSETPLNVRPHWQPVVHLDIKPQNFVLGDSSQRYPAFKTPKLIDFGLAMRENLASDNWPTPADRQGGWTTGTQGFRPPEYVGGDRAHGTKPIGEKTELWTVAWTILLLMHKRGIPDRHERPARGKNLTLVYRPYGDDVDMYSHALFDLVRRCLEVDPAKRPTLVQVLYETRIQLEKHERRWGGFEGKSSEDLLEFFRVRFKDDEFAAGGRAPKDLRERVKRRRGDDAEDEDDESQTVQPQANEPQAEEAQAEETEETEGAQANDEEPARKRSKRKG</sequence>
<evidence type="ECO:0000256" key="1">
    <source>
        <dbReference type="ARBA" id="ARBA00012513"/>
    </source>
</evidence>
<dbReference type="InterPro" id="IPR050660">
    <property type="entry name" value="NEK_Ser/Thr_kinase"/>
</dbReference>
<protein>
    <recommendedName>
        <fullName evidence="1">non-specific serine/threonine protein kinase</fullName>
        <ecNumber evidence="1">2.7.11.1</ecNumber>
    </recommendedName>
</protein>
<keyword evidence="5 11" id="KW-0418">Kinase</keyword>
<organism evidence="11 12">
    <name type="scientific">Amniculicola lignicola CBS 123094</name>
    <dbReference type="NCBI Taxonomy" id="1392246"/>
    <lineage>
        <taxon>Eukaryota</taxon>
        <taxon>Fungi</taxon>
        <taxon>Dikarya</taxon>
        <taxon>Ascomycota</taxon>
        <taxon>Pezizomycotina</taxon>
        <taxon>Dothideomycetes</taxon>
        <taxon>Pleosporomycetidae</taxon>
        <taxon>Pleosporales</taxon>
        <taxon>Amniculicolaceae</taxon>
        <taxon>Amniculicola</taxon>
    </lineage>
</organism>
<evidence type="ECO:0000256" key="3">
    <source>
        <dbReference type="ARBA" id="ARBA00022679"/>
    </source>
</evidence>
<evidence type="ECO:0000313" key="11">
    <source>
        <dbReference type="EMBL" id="KAF2001517.1"/>
    </source>
</evidence>
<feature type="region of interest" description="Disordered" evidence="9">
    <location>
        <begin position="753"/>
        <end position="813"/>
    </location>
</feature>
<reference evidence="11" key="1">
    <citation type="journal article" date="2020" name="Stud. Mycol.">
        <title>101 Dothideomycetes genomes: a test case for predicting lifestyles and emergence of pathogens.</title>
        <authorList>
            <person name="Haridas S."/>
            <person name="Albert R."/>
            <person name="Binder M."/>
            <person name="Bloem J."/>
            <person name="Labutti K."/>
            <person name="Salamov A."/>
            <person name="Andreopoulos B."/>
            <person name="Baker S."/>
            <person name="Barry K."/>
            <person name="Bills G."/>
            <person name="Bluhm B."/>
            <person name="Cannon C."/>
            <person name="Castanera R."/>
            <person name="Culley D."/>
            <person name="Daum C."/>
            <person name="Ezra D."/>
            <person name="Gonzalez J."/>
            <person name="Henrissat B."/>
            <person name="Kuo A."/>
            <person name="Liang C."/>
            <person name="Lipzen A."/>
            <person name="Lutzoni F."/>
            <person name="Magnuson J."/>
            <person name="Mondo S."/>
            <person name="Nolan M."/>
            <person name="Ohm R."/>
            <person name="Pangilinan J."/>
            <person name="Park H.-J."/>
            <person name="Ramirez L."/>
            <person name="Alfaro M."/>
            <person name="Sun H."/>
            <person name="Tritt A."/>
            <person name="Yoshinaga Y."/>
            <person name="Zwiers L.-H."/>
            <person name="Turgeon B."/>
            <person name="Goodwin S."/>
            <person name="Spatafora J."/>
            <person name="Crous P."/>
            <person name="Grigoriev I."/>
        </authorList>
    </citation>
    <scope>NUCLEOTIDE SEQUENCE</scope>
    <source>
        <strain evidence="11">CBS 123094</strain>
    </source>
</reference>
<evidence type="ECO:0000256" key="4">
    <source>
        <dbReference type="ARBA" id="ARBA00022741"/>
    </source>
</evidence>
<evidence type="ECO:0000256" key="6">
    <source>
        <dbReference type="ARBA" id="ARBA00022840"/>
    </source>
</evidence>
<dbReference type="PANTHER" id="PTHR43671">
    <property type="entry name" value="SERINE/THREONINE-PROTEIN KINASE NEK"/>
    <property type="match status" value="1"/>
</dbReference>
<comment type="catalytic activity">
    <reaction evidence="8">
        <text>L-seryl-[protein] + ATP = O-phospho-L-seryl-[protein] + ADP + H(+)</text>
        <dbReference type="Rhea" id="RHEA:17989"/>
        <dbReference type="Rhea" id="RHEA-COMP:9863"/>
        <dbReference type="Rhea" id="RHEA-COMP:11604"/>
        <dbReference type="ChEBI" id="CHEBI:15378"/>
        <dbReference type="ChEBI" id="CHEBI:29999"/>
        <dbReference type="ChEBI" id="CHEBI:30616"/>
        <dbReference type="ChEBI" id="CHEBI:83421"/>
        <dbReference type="ChEBI" id="CHEBI:456216"/>
        <dbReference type="EC" id="2.7.11.1"/>
    </reaction>
</comment>
<dbReference type="SMART" id="SM00220">
    <property type="entry name" value="S_TKc"/>
    <property type="match status" value="1"/>
</dbReference>
<evidence type="ECO:0000313" key="12">
    <source>
        <dbReference type="Proteomes" id="UP000799779"/>
    </source>
</evidence>
<feature type="region of interest" description="Disordered" evidence="9">
    <location>
        <begin position="1"/>
        <end position="60"/>
    </location>
</feature>
<dbReference type="OrthoDB" id="310217at2759"/>
<evidence type="ECO:0000256" key="2">
    <source>
        <dbReference type="ARBA" id="ARBA00022527"/>
    </source>
</evidence>
<dbReference type="PANTHER" id="PTHR43671:SF98">
    <property type="entry name" value="SERINE_THREONINE-PROTEIN KINASE NEK11"/>
    <property type="match status" value="1"/>
</dbReference>
<keyword evidence="6" id="KW-0067">ATP-binding</keyword>
<dbReference type="GO" id="GO:0005524">
    <property type="term" value="F:ATP binding"/>
    <property type="evidence" value="ECO:0007669"/>
    <property type="project" value="UniProtKB-KW"/>
</dbReference>
<comment type="catalytic activity">
    <reaction evidence="7">
        <text>L-threonyl-[protein] + ATP = O-phospho-L-threonyl-[protein] + ADP + H(+)</text>
        <dbReference type="Rhea" id="RHEA:46608"/>
        <dbReference type="Rhea" id="RHEA-COMP:11060"/>
        <dbReference type="Rhea" id="RHEA-COMP:11605"/>
        <dbReference type="ChEBI" id="CHEBI:15378"/>
        <dbReference type="ChEBI" id="CHEBI:30013"/>
        <dbReference type="ChEBI" id="CHEBI:30616"/>
        <dbReference type="ChEBI" id="CHEBI:61977"/>
        <dbReference type="ChEBI" id="CHEBI:456216"/>
        <dbReference type="EC" id="2.7.11.1"/>
    </reaction>
</comment>
<dbReference type="GO" id="GO:0004674">
    <property type="term" value="F:protein serine/threonine kinase activity"/>
    <property type="evidence" value="ECO:0007669"/>
    <property type="project" value="UniProtKB-KW"/>
</dbReference>
<feature type="compositionally biased region" description="Basic and acidic residues" evidence="9">
    <location>
        <begin position="14"/>
        <end position="24"/>
    </location>
</feature>